<name>A0AAP0MAS8_9ROSI</name>
<dbReference type="PANTHER" id="PTHR33563">
    <property type="match status" value="1"/>
</dbReference>
<dbReference type="SUPFAM" id="SSF52402">
    <property type="entry name" value="Adenine nucleotide alpha hydrolases-like"/>
    <property type="match status" value="1"/>
</dbReference>
<dbReference type="GO" id="GO:0016491">
    <property type="term" value="F:oxidoreductase activity"/>
    <property type="evidence" value="ECO:0007669"/>
    <property type="project" value="InterPro"/>
</dbReference>
<reference evidence="1 2" key="1">
    <citation type="submission" date="2024-05" db="EMBL/GenBank/DDBJ databases">
        <title>Haplotype-resolved chromosome-level genome assembly of Huyou (Citrus changshanensis).</title>
        <authorList>
            <person name="Miao C."/>
            <person name="Chen W."/>
            <person name="Wu Y."/>
            <person name="Wang L."/>
            <person name="Zhao S."/>
            <person name="Grierson D."/>
            <person name="Xu C."/>
            <person name="Chen K."/>
        </authorList>
    </citation>
    <scope>NUCLEOTIDE SEQUENCE [LARGE SCALE GENOMIC DNA]</scope>
    <source>
        <strain evidence="1">01-14</strain>
        <tissue evidence="1">Leaf</tissue>
    </source>
</reference>
<gene>
    <name evidence="1" type="ORF">WN944_016353</name>
</gene>
<sequence>MVVCIKTEEVDSDATPPAQTRNTSLADILVPKGSPSSLNTDRNVVFVTDALEEFPWRRFQWILDHVIPPDCTVTLLGVMPWIPLASLRGRNDWKNEQKYQKIRGIIELCEQKGVVPHMQLAMGYPLKLVVLEKTTNLHANLVVLDRHQRKNKAFFAERLPSSVVMMNNNGGVDMIKIQSAISNQLDISPGESPATLPPTKVMVSEQLSELLNHNGSSSYIIRNEECQNHDSPT</sequence>
<dbReference type="InterPro" id="IPR002812">
    <property type="entry name" value="DHQS"/>
</dbReference>
<evidence type="ECO:0000313" key="1">
    <source>
        <dbReference type="EMBL" id="KAK9201152.1"/>
    </source>
</evidence>
<protein>
    <submittedName>
        <fullName evidence="1">Uncharacterized protein</fullName>
    </submittedName>
</protein>
<dbReference type="AlphaFoldDB" id="A0AAP0MAS8"/>
<keyword evidence="2" id="KW-1185">Reference proteome</keyword>
<dbReference type="Proteomes" id="UP001428341">
    <property type="component" value="Unassembled WGS sequence"/>
</dbReference>
<evidence type="ECO:0000313" key="2">
    <source>
        <dbReference type="Proteomes" id="UP001428341"/>
    </source>
</evidence>
<dbReference type="GO" id="GO:0003856">
    <property type="term" value="F:3-dehydroquinate synthase activity"/>
    <property type="evidence" value="ECO:0007669"/>
    <property type="project" value="InterPro"/>
</dbReference>
<dbReference type="PANTHER" id="PTHR33563:SF7">
    <property type="entry name" value="USPA DOMAIN-CONTAINING PROTEIN"/>
    <property type="match status" value="1"/>
</dbReference>
<dbReference type="GO" id="GO:0009073">
    <property type="term" value="P:aromatic amino acid family biosynthetic process"/>
    <property type="evidence" value="ECO:0007669"/>
    <property type="project" value="InterPro"/>
</dbReference>
<dbReference type="EMBL" id="JBCGBO010000005">
    <property type="protein sequence ID" value="KAK9201152.1"/>
    <property type="molecule type" value="Genomic_DNA"/>
</dbReference>
<organism evidence="1 2">
    <name type="scientific">Citrus x changshan-huyou</name>
    <dbReference type="NCBI Taxonomy" id="2935761"/>
    <lineage>
        <taxon>Eukaryota</taxon>
        <taxon>Viridiplantae</taxon>
        <taxon>Streptophyta</taxon>
        <taxon>Embryophyta</taxon>
        <taxon>Tracheophyta</taxon>
        <taxon>Spermatophyta</taxon>
        <taxon>Magnoliopsida</taxon>
        <taxon>eudicotyledons</taxon>
        <taxon>Gunneridae</taxon>
        <taxon>Pentapetalae</taxon>
        <taxon>rosids</taxon>
        <taxon>malvids</taxon>
        <taxon>Sapindales</taxon>
        <taxon>Rutaceae</taxon>
        <taxon>Aurantioideae</taxon>
        <taxon>Citrus</taxon>
    </lineage>
</organism>
<comment type="caution">
    <text evidence="1">The sequence shown here is derived from an EMBL/GenBank/DDBJ whole genome shotgun (WGS) entry which is preliminary data.</text>
</comment>
<proteinExistence type="predicted"/>
<accession>A0AAP0MAS8</accession>